<protein>
    <recommendedName>
        <fullName evidence="4">Secreted protein</fullName>
    </recommendedName>
</protein>
<name>A0A9P9HP14_FUSRE</name>
<dbReference type="EMBL" id="JAGMUX010000004">
    <property type="protein sequence ID" value="KAH7261040.1"/>
    <property type="molecule type" value="Genomic_DNA"/>
</dbReference>
<evidence type="ECO:0000313" key="3">
    <source>
        <dbReference type="Proteomes" id="UP000720189"/>
    </source>
</evidence>
<keyword evidence="3" id="KW-1185">Reference proteome</keyword>
<accession>A0A9P9HP14</accession>
<evidence type="ECO:0008006" key="4">
    <source>
        <dbReference type="Google" id="ProtNLM"/>
    </source>
</evidence>
<dbReference type="RefSeq" id="XP_046052917.1">
    <property type="nucleotide sequence ID" value="XM_046192078.1"/>
</dbReference>
<proteinExistence type="predicted"/>
<feature type="chain" id="PRO_5040265411" description="Secreted protein" evidence="1">
    <location>
        <begin position="22"/>
        <end position="79"/>
    </location>
</feature>
<gene>
    <name evidence="2" type="ORF">BKA55DRAFT_560202</name>
</gene>
<organism evidence="2 3">
    <name type="scientific">Fusarium redolens</name>
    <dbReference type="NCBI Taxonomy" id="48865"/>
    <lineage>
        <taxon>Eukaryota</taxon>
        <taxon>Fungi</taxon>
        <taxon>Dikarya</taxon>
        <taxon>Ascomycota</taxon>
        <taxon>Pezizomycotina</taxon>
        <taxon>Sordariomycetes</taxon>
        <taxon>Hypocreomycetidae</taxon>
        <taxon>Hypocreales</taxon>
        <taxon>Nectriaceae</taxon>
        <taxon>Fusarium</taxon>
        <taxon>Fusarium redolens species complex</taxon>
    </lineage>
</organism>
<keyword evidence="1" id="KW-0732">Signal</keyword>
<feature type="signal peptide" evidence="1">
    <location>
        <begin position="1"/>
        <end position="21"/>
    </location>
</feature>
<sequence length="79" mass="8902">MIKSLKLGLSLMLVFVLASDAGSLTVTKRDIRSTLKMGCMHLLNESYVHSRKRQDHAFICWSPFFLCGVRMGSPRLVCV</sequence>
<reference evidence="2" key="1">
    <citation type="journal article" date="2021" name="Nat. Commun.">
        <title>Genetic determinants of endophytism in the Arabidopsis root mycobiome.</title>
        <authorList>
            <person name="Mesny F."/>
            <person name="Miyauchi S."/>
            <person name="Thiergart T."/>
            <person name="Pickel B."/>
            <person name="Atanasova L."/>
            <person name="Karlsson M."/>
            <person name="Huettel B."/>
            <person name="Barry K.W."/>
            <person name="Haridas S."/>
            <person name="Chen C."/>
            <person name="Bauer D."/>
            <person name="Andreopoulos W."/>
            <person name="Pangilinan J."/>
            <person name="LaButti K."/>
            <person name="Riley R."/>
            <person name="Lipzen A."/>
            <person name="Clum A."/>
            <person name="Drula E."/>
            <person name="Henrissat B."/>
            <person name="Kohler A."/>
            <person name="Grigoriev I.V."/>
            <person name="Martin F.M."/>
            <person name="Hacquard S."/>
        </authorList>
    </citation>
    <scope>NUCLEOTIDE SEQUENCE</scope>
    <source>
        <strain evidence="2">MPI-CAGE-AT-0023</strain>
    </source>
</reference>
<evidence type="ECO:0000256" key="1">
    <source>
        <dbReference type="SAM" id="SignalP"/>
    </source>
</evidence>
<dbReference type="Proteomes" id="UP000720189">
    <property type="component" value="Unassembled WGS sequence"/>
</dbReference>
<dbReference type="AlphaFoldDB" id="A0A9P9HP14"/>
<comment type="caution">
    <text evidence="2">The sequence shown here is derived from an EMBL/GenBank/DDBJ whole genome shotgun (WGS) entry which is preliminary data.</text>
</comment>
<dbReference type="GeneID" id="70222032"/>
<evidence type="ECO:0000313" key="2">
    <source>
        <dbReference type="EMBL" id="KAH7261040.1"/>
    </source>
</evidence>